<evidence type="ECO:0000259" key="1">
    <source>
        <dbReference type="Pfam" id="PF01764"/>
    </source>
</evidence>
<keyword evidence="5" id="KW-1185">Reference proteome</keyword>
<protein>
    <submittedName>
        <fullName evidence="2 3">Lipase</fullName>
    </submittedName>
</protein>
<dbReference type="Proteomes" id="UP000052019">
    <property type="component" value="Unassembled WGS sequence"/>
</dbReference>
<dbReference type="PATRIC" id="fig|200450.4.peg.202"/>
<dbReference type="EMBL" id="JYLK01000011">
    <property type="protein sequence ID" value="KRP59026.1"/>
    <property type="molecule type" value="Genomic_DNA"/>
</dbReference>
<accession>A0A0R2ZEF9</accession>
<dbReference type="GO" id="GO:0006629">
    <property type="term" value="P:lipid metabolic process"/>
    <property type="evidence" value="ECO:0007669"/>
    <property type="project" value="InterPro"/>
</dbReference>
<dbReference type="InterPro" id="IPR029058">
    <property type="entry name" value="AB_hydrolase_fold"/>
</dbReference>
<dbReference type="Proteomes" id="UP000183126">
    <property type="component" value="Chromosome I"/>
</dbReference>
<dbReference type="RefSeq" id="WP_057008956.1">
    <property type="nucleotide sequence ID" value="NZ_JYLK01000011.1"/>
</dbReference>
<sequence length="718" mass="80836">MAIEQWKQPFFNERMPACALRGDWLSFRLVEASGEGKAYGGLAYEVIDSAGQRHKGQLDGNGFARLEDQCKGPVVLIFNALYEVGESVYQHLQKRSSYPLLITDLQVRAEKTRFLDPVAERNEKNPAWKKGDHYYQVEVRDLVRHGAHLPSLTPGIHGTQRHALKMVAELGFGPPEQALSGVVLFPNRHTVLEVRPLRALRPILSSDDQFCALNLYQLALMSTLSYCGFGQEPADKPVDEVHFSLEPSVGNVFAQKLSGYQQAWKFDGGQVRRFYPLYEEVPYSKRFEILPFDPELYPQNSPDLGKAQEHPAKLHFFDDEAFGTDTQAFICHHDEIVLIAVRGTASTSDGLRDANAHQVSFSEGVGKVHQGFYQAYGAMRDFVLRYLSLFHRGQRIIICGHSLGGAIALLLAEGLRRVPDRDYNPLLYTYGAPRAADAEFVAGASRLVHHRIVNHNDPVPSVPATWMNTTAKLWIPGAVALFSAPGPGGLLFAAGLVRVGGAPYQHHGEQQHFMPIKLPDGTQSSVLWKPGCESIQEAACNRALQLHGDMPARDNLLKQLFQASQHFMTASYIPAAWATLRRWQQTLESQGTLVTPREFEWIDRALEHMGQQLRNRNRELDRRRPTNLRSHAHPLSQALSAEVDRLRSSRERLQSLRWRRLDARDVYGSHADAPHLQPSLKRWFSHRENRELSQVASIPPPTLNDRGRAHTLDIDSIV</sequence>
<organism evidence="2 4">
    <name type="scientific">Pseudomonas trivialis</name>
    <dbReference type="NCBI Taxonomy" id="200450"/>
    <lineage>
        <taxon>Bacteria</taxon>
        <taxon>Pseudomonadati</taxon>
        <taxon>Pseudomonadota</taxon>
        <taxon>Gammaproteobacteria</taxon>
        <taxon>Pseudomonadales</taxon>
        <taxon>Pseudomonadaceae</taxon>
        <taxon>Pseudomonas</taxon>
    </lineage>
</organism>
<dbReference type="InterPro" id="IPR051218">
    <property type="entry name" value="Sec_MonoDiacylglyc_Lipase"/>
</dbReference>
<feature type="domain" description="Fungal lipase-type" evidence="1">
    <location>
        <begin position="339"/>
        <end position="464"/>
    </location>
</feature>
<evidence type="ECO:0000313" key="2">
    <source>
        <dbReference type="EMBL" id="KRP59026.1"/>
    </source>
</evidence>
<dbReference type="InterPro" id="IPR002921">
    <property type="entry name" value="Fungal_lipase-type"/>
</dbReference>
<dbReference type="CDD" id="cd00519">
    <property type="entry name" value="Lipase_3"/>
    <property type="match status" value="1"/>
</dbReference>
<dbReference type="PANTHER" id="PTHR45856">
    <property type="entry name" value="ALPHA/BETA-HYDROLASES SUPERFAMILY PROTEIN"/>
    <property type="match status" value="1"/>
</dbReference>
<dbReference type="Pfam" id="PF01764">
    <property type="entry name" value="Lipase_3"/>
    <property type="match status" value="1"/>
</dbReference>
<gene>
    <name evidence="3" type="ORF">SAMN04490205_3283</name>
    <name evidence="2" type="ORF">TU79_16450</name>
</gene>
<evidence type="ECO:0000313" key="5">
    <source>
        <dbReference type="Proteomes" id="UP000183126"/>
    </source>
</evidence>
<proteinExistence type="predicted"/>
<dbReference type="SUPFAM" id="SSF53474">
    <property type="entry name" value="alpha/beta-Hydrolases"/>
    <property type="match status" value="1"/>
</dbReference>
<evidence type="ECO:0000313" key="3">
    <source>
        <dbReference type="EMBL" id="SDS68309.1"/>
    </source>
</evidence>
<dbReference type="PANTHER" id="PTHR45856:SF24">
    <property type="entry name" value="FUNGAL LIPASE-LIKE DOMAIN-CONTAINING PROTEIN"/>
    <property type="match status" value="1"/>
</dbReference>
<dbReference type="Gene3D" id="3.40.50.1820">
    <property type="entry name" value="alpha/beta hydrolase"/>
    <property type="match status" value="1"/>
</dbReference>
<evidence type="ECO:0000313" key="4">
    <source>
        <dbReference type="Proteomes" id="UP000052019"/>
    </source>
</evidence>
<reference evidence="2 4" key="1">
    <citation type="submission" date="2015-02" db="EMBL/GenBank/DDBJ databases">
        <title>Two Pseudomonas sp. nov. isolated from raw milk.</title>
        <authorList>
            <person name="Wenning M."/>
            <person name="von Neubeck M."/>
            <person name="Huptas C."/>
            <person name="Scherer S."/>
        </authorList>
    </citation>
    <scope>NUCLEOTIDE SEQUENCE [LARGE SCALE GENOMIC DNA]</scope>
    <source>
        <strain evidence="2 4">DSM 14937</strain>
    </source>
</reference>
<name>A0A0R2ZEF9_9PSED</name>
<dbReference type="EMBL" id="LT629760">
    <property type="protein sequence ID" value="SDS68309.1"/>
    <property type="molecule type" value="Genomic_DNA"/>
</dbReference>
<dbReference type="AlphaFoldDB" id="A0A0R2ZEF9"/>
<dbReference type="OrthoDB" id="5562330at2"/>
<reference evidence="3 5" key="2">
    <citation type="submission" date="2016-10" db="EMBL/GenBank/DDBJ databases">
        <authorList>
            <person name="Varghese N."/>
            <person name="Submissions S."/>
        </authorList>
    </citation>
    <scope>NUCLEOTIDE SEQUENCE [LARGE SCALE GENOMIC DNA]</scope>
    <source>
        <strain evidence="3 5">BS3111</strain>
    </source>
</reference>